<gene>
    <name evidence="1" type="ORF">SINC0208_LOCUS4064</name>
</gene>
<dbReference type="AlphaFoldDB" id="A0A7S3II61"/>
<dbReference type="EMBL" id="HBIH01009969">
    <property type="protein sequence ID" value="CAE0323479.1"/>
    <property type="molecule type" value="Transcribed_RNA"/>
</dbReference>
<evidence type="ECO:0000313" key="1">
    <source>
        <dbReference type="EMBL" id="CAE0323479.1"/>
    </source>
</evidence>
<proteinExistence type="predicted"/>
<organism evidence="1">
    <name type="scientific">Strombidium inclinatum</name>
    <dbReference type="NCBI Taxonomy" id="197538"/>
    <lineage>
        <taxon>Eukaryota</taxon>
        <taxon>Sar</taxon>
        <taxon>Alveolata</taxon>
        <taxon>Ciliophora</taxon>
        <taxon>Intramacronucleata</taxon>
        <taxon>Spirotrichea</taxon>
        <taxon>Oligotrichia</taxon>
        <taxon>Strombidiidae</taxon>
        <taxon>Strombidium</taxon>
    </lineage>
</organism>
<name>A0A7S3II61_9SPIT</name>
<sequence length="192" mass="20927">MLHLDHTEHGRSISIGEVVNNDVDTVIDNTNSLRFQSARSLFNLRLASDVLSSRDVLLLLEFLALLDERHVVGVGVALLGSLLLDGGRHHLSLAGLVVDERLGDVDLFEAALVNAGQVEGQLGDIGLLFLLQEELLVEVSTGGLAEHLKHGFHGLLDLILEIHAVGVLQQDPFLMTHISMSQLLVFLACFFQ</sequence>
<accession>A0A7S3II61</accession>
<reference evidence="1" key="1">
    <citation type="submission" date="2021-01" db="EMBL/GenBank/DDBJ databases">
        <authorList>
            <person name="Corre E."/>
            <person name="Pelletier E."/>
            <person name="Niang G."/>
            <person name="Scheremetjew M."/>
            <person name="Finn R."/>
            <person name="Kale V."/>
            <person name="Holt S."/>
            <person name="Cochrane G."/>
            <person name="Meng A."/>
            <person name="Brown T."/>
            <person name="Cohen L."/>
        </authorList>
    </citation>
    <scope>NUCLEOTIDE SEQUENCE</scope>
    <source>
        <strain evidence="1">S3</strain>
    </source>
</reference>
<protein>
    <submittedName>
        <fullName evidence="1">Uncharacterized protein</fullName>
    </submittedName>
</protein>